<feature type="transmembrane region" description="Helical" evidence="1">
    <location>
        <begin position="12"/>
        <end position="34"/>
    </location>
</feature>
<organism evidence="2 3">
    <name type="scientific">Halomonas elongata</name>
    <dbReference type="NCBI Taxonomy" id="2746"/>
    <lineage>
        <taxon>Bacteria</taxon>
        <taxon>Pseudomonadati</taxon>
        <taxon>Pseudomonadota</taxon>
        <taxon>Gammaproteobacteria</taxon>
        <taxon>Oceanospirillales</taxon>
        <taxon>Halomonadaceae</taxon>
        <taxon>Halomonas</taxon>
    </lineage>
</organism>
<keyword evidence="1" id="KW-0472">Membrane</keyword>
<protein>
    <submittedName>
        <fullName evidence="2">Uncharacterized protein</fullName>
    </submittedName>
</protein>
<evidence type="ECO:0000313" key="2">
    <source>
        <dbReference type="EMBL" id="OBX34876.1"/>
    </source>
</evidence>
<dbReference type="AlphaFoldDB" id="A0A1B8NXY7"/>
<comment type="caution">
    <text evidence="2">The sequence shown here is derived from an EMBL/GenBank/DDBJ whole genome shotgun (WGS) entry which is preliminary data.</text>
</comment>
<proteinExistence type="predicted"/>
<keyword evidence="1" id="KW-1133">Transmembrane helix</keyword>
<dbReference type="Proteomes" id="UP000092504">
    <property type="component" value="Unassembled WGS sequence"/>
</dbReference>
<dbReference type="EMBL" id="MAJD01000002">
    <property type="protein sequence ID" value="OBX34876.1"/>
    <property type="molecule type" value="Genomic_DNA"/>
</dbReference>
<sequence>MTSTRIIEIGLALCRLLVIIPTSIAVSVPIAWFWTALWYAESSGPGALLDNPDVFAMTHVTSIVIGTILGTVWWWRATR</sequence>
<evidence type="ECO:0000256" key="1">
    <source>
        <dbReference type="SAM" id="Phobius"/>
    </source>
</evidence>
<name>A0A1B8NXY7_HALEL</name>
<reference evidence="2 3" key="1">
    <citation type="submission" date="2016-06" db="EMBL/GenBank/DDBJ databases">
        <title>Genome sequence of halotolerant plant growth promoting strain of Halomonas elongata HEK1 isolated from salterns of Rann of Kutch, Gujarat, India.</title>
        <authorList>
            <person name="Gaba S."/>
            <person name="Singh R.N."/>
            <person name="Abrol S."/>
            <person name="Kaushik R."/>
            <person name="Saxena A.K."/>
        </authorList>
    </citation>
    <scope>NUCLEOTIDE SEQUENCE [LARGE SCALE GENOMIC DNA]</scope>
    <source>
        <strain evidence="2 3">HEK1</strain>
    </source>
</reference>
<evidence type="ECO:0000313" key="3">
    <source>
        <dbReference type="Proteomes" id="UP000092504"/>
    </source>
</evidence>
<keyword evidence="1" id="KW-0812">Transmembrane</keyword>
<gene>
    <name evidence="2" type="ORF">A8U91_03939</name>
</gene>
<feature type="transmembrane region" description="Helical" evidence="1">
    <location>
        <begin position="54"/>
        <end position="75"/>
    </location>
</feature>
<accession>A0A1B8NXY7</accession>